<keyword evidence="2" id="KW-1185">Reference proteome</keyword>
<comment type="caution">
    <text evidence="1">The sequence shown here is derived from an EMBL/GenBank/DDBJ whole genome shotgun (WGS) entry which is preliminary data.</text>
</comment>
<protein>
    <recommendedName>
        <fullName evidence="3">Photosystem II 5 kDa protein, chloroplastic</fullName>
    </recommendedName>
</protein>
<dbReference type="PANTHER" id="PTHR34940">
    <property type="entry name" value="PHOTOSYSTEM II 5 KDA PROTEIN, CHLOROPLASTIC"/>
    <property type="match status" value="1"/>
</dbReference>
<sequence>MASFTMAASFMGPAGVAERPSAGRRRLLVVKAAAENDGQGVAPRDGPGGRRAVVLAVAAAAISAAGKAVAEVGDPKRGTSEAKKKYAPICVTMPTASVCHK</sequence>
<evidence type="ECO:0000313" key="2">
    <source>
        <dbReference type="Proteomes" id="UP000652761"/>
    </source>
</evidence>
<proteinExistence type="predicted"/>
<evidence type="ECO:0000313" key="1">
    <source>
        <dbReference type="EMBL" id="MQL93893.1"/>
    </source>
</evidence>
<dbReference type="InterPro" id="IPR040296">
    <property type="entry name" value="PSBT"/>
</dbReference>
<evidence type="ECO:0008006" key="3">
    <source>
        <dbReference type="Google" id="ProtNLM"/>
    </source>
</evidence>
<name>A0A843VNW7_COLES</name>
<dbReference type="OrthoDB" id="686716at2759"/>
<accession>A0A843VNW7</accession>
<dbReference type="AlphaFoldDB" id="A0A843VNW7"/>
<dbReference type="SMR" id="A0A843VNW7"/>
<dbReference type="EMBL" id="NMUH01001607">
    <property type="protein sequence ID" value="MQL93893.1"/>
    <property type="molecule type" value="Genomic_DNA"/>
</dbReference>
<organism evidence="1 2">
    <name type="scientific">Colocasia esculenta</name>
    <name type="common">Wild taro</name>
    <name type="synonym">Arum esculentum</name>
    <dbReference type="NCBI Taxonomy" id="4460"/>
    <lineage>
        <taxon>Eukaryota</taxon>
        <taxon>Viridiplantae</taxon>
        <taxon>Streptophyta</taxon>
        <taxon>Embryophyta</taxon>
        <taxon>Tracheophyta</taxon>
        <taxon>Spermatophyta</taxon>
        <taxon>Magnoliopsida</taxon>
        <taxon>Liliopsida</taxon>
        <taxon>Araceae</taxon>
        <taxon>Aroideae</taxon>
        <taxon>Colocasieae</taxon>
        <taxon>Colocasia</taxon>
    </lineage>
</organism>
<dbReference type="Proteomes" id="UP000652761">
    <property type="component" value="Unassembled WGS sequence"/>
</dbReference>
<gene>
    <name evidence="1" type="ORF">Taro_026547</name>
</gene>
<reference evidence="1" key="1">
    <citation type="submission" date="2017-07" db="EMBL/GenBank/DDBJ databases">
        <title>Taro Niue Genome Assembly and Annotation.</title>
        <authorList>
            <person name="Atibalentja N."/>
            <person name="Keating K."/>
            <person name="Fields C.J."/>
        </authorList>
    </citation>
    <scope>NUCLEOTIDE SEQUENCE</scope>
    <source>
        <strain evidence="1">Niue_2</strain>
        <tissue evidence="1">Leaf</tissue>
    </source>
</reference>
<dbReference type="PANTHER" id="PTHR34940:SF4">
    <property type="entry name" value="OS02G0581100 PROTEIN"/>
    <property type="match status" value="1"/>
</dbReference>